<dbReference type="AlphaFoldDB" id="V4KG18"/>
<protein>
    <submittedName>
        <fullName evidence="2">Uncharacterized protein</fullName>
    </submittedName>
</protein>
<dbReference type="Gramene" id="ESQ30114">
    <property type="protein sequence ID" value="ESQ30114"/>
    <property type="gene ID" value="EUTSA_v100115360mg"/>
</dbReference>
<evidence type="ECO:0000256" key="1">
    <source>
        <dbReference type="SAM" id="MobiDB-lite"/>
    </source>
</evidence>
<evidence type="ECO:0000313" key="2">
    <source>
        <dbReference type="EMBL" id="ESQ30114.1"/>
    </source>
</evidence>
<keyword evidence="3" id="KW-1185">Reference proteome</keyword>
<evidence type="ECO:0000313" key="3">
    <source>
        <dbReference type="Proteomes" id="UP000030689"/>
    </source>
</evidence>
<accession>V4KG18</accession>
<dbReference type="Proteomes" id="UP000030689">
    <property type="component" value="Unassembled WGS sequence"/>
</dbReference>
<dbReference type="KEGG" id="eus:EUTSA_v100115360m"/>
<sequence length="78" mass="8843">MSAPILLCDGFDVRRILIGKSNGDELSRVTTEEDDEAVFSGDSLPGDAAEEEEEEWSGENRFDFYFVKQFAYDDPEIK</sequence>
<feature type="non-terminal residue" evidence="2">
    <location>
        <position position="78"/>
    </location>
</feature>
<feature type="region of interest" description="Disordered" evidence="1">
    <location>
        <begin position="27"/>
        <end position="57"/>
    </location>
</feature>
<organism evidence="2 3">
    <name type="scientific">Eutrema salsugineum</name>
    <name type="common">Saltwater cress</name>
    <name type="synonym">Sisymbrium salsugineum</name>
    <dbReference type="NCBI Taxonomy" id="72664"/>
    <lineage>
        <taxon>Eukaryota</taxon>
        <taxon>Viridiplantae</taxon>
        <taxon>Streptophyta</taxon>
        <taxon>Embryophyta</taxon>
        <taxon>Tracheophyta</taxon>
        <taxon>Spermatophyta</taxon>
        <taxon>Magnoliopsida</taxon>
        <taxon>eudicotyledons</taxon>
        <taxon>Gunneridae</taxon>
        <taxon>Pentapetalae</taxon>
        <taxon>rosids</taxon>
        <taxon>malvids</taxon>
        <taxon>Brassicales</taxon>
        <taxon>Brassicaceae</taxon>
        <taxon>Eutremeae</taxon>
        <taxon>Eutrema</taxon>
    </lineage>
</organism>
<name>V4KG18_EUTSA</name>
<gene>
    <name evidence="2" type="ORF">EUTSA_v100115360mg</name>
</gene>
<reference evidence="2 3" key="1">
    <citation type="journal article" date="2013" name="Front. Plant Sci.">
        <title>The Reference Genome of the Halophytic Plant Eutrema salsugineum.</title>
        <authorList>
            <person name="Yang R."/>
            <person name="Jarvis D.E."/>
            <person name="Chen H."/>
            <person name="Beilstein M.A."/>
            <person name="Grimwood J."/>
            <person name="Jenkins J."/>
            <person name="Shu S."/>
            <person name="Prochnik S."/>
            <person name="Xin M."/>
            <person name="Ma C."/>
            <person name="Schmutz J."/>
            <person name="Wing R.A."/>
            <person name="Mitchell-Olds T."/>
            <person name="Schumaker K.S."/>
            <person name="Wang X."/>
        </authorList>
    </citation>
    <scope>NUCLEOTIDE SEQUENCE [LARGE SCALE GENOMIC DNA]</scope>
</reference>
<feature type="compositionally biased region" description="Acidic residues" evidence="1">
    <location>
        <begin position="48"/>
        <end position="57"/>
    </location>
</feature>
<dbReference type="EMBL" id="KI517809">
    <property type="protein sequence ID" value="ESQ30114.1"/>
    <property type="molecule type" value="Genomic_DNA"/>
</dbReference>
<proteinExistence type="predicted"/>